<keyword evidence="6" id="KW-0418">Kinase</keyword>
<dbReference type="PANTHER" id="PTHR46090:SF2">
    <property type="entry name" value="ADP-RIBOSYLATION FACTOR-LIKE PROTEIN 13B"/>
    <property type="match status" value="1"/>
</dbReference>
<sequence>MSEQELRTEYCKKHNIHHLFELLATKVLVERPENPFAYLRDLLQSVEESEAKKASYDPTTIHFKADETEQGKPKLKKLTIGTFGVDNAGKTTLLSAMGGEVDPKCTPTVGFSPTAFQTEEYDICIFDLGGAANFRGIWVHYYHDCLGIIFVIDSAAEEAKLQESLEVLKETVQSDYIKGKPLLIFCNKKDLPNSRGCEEVISEEFLASVLEADTPHKILPTCGLEEDPNIDTGVEWLLEVVGKDYDRLAERVKSDTQKVKEEKERKRAERLAALEAEA</sequence>
<dbReference type="PROSITE" id="PS51417">
    <property type="entry name" value="ARF"/>
    <property type="match status" value="1"/>
</dbReference>
<evidence type="ECO:0000256" key="2">
    <source>
        <dbReference type="ARBA" id="ARBA00023134"/>
    </source>
</evidence>
<organism evidence="6 7">
    <name type="scientific">Angomonas deanei</name>
    <dbReference type="NCBI Taxonomy" id="59799"/>
    <lineage>
        <taxon>Eukaryota</taxon>
        <taxon>Discoba</taxon>
        <taxon>Euglenozoa</taxon>
        <taxon>Kinetoplastea</taxon>
        <taxon>Metakinetoplastina</taxon>
        <taxon>Trypanosomatida</taxon>
        <taxon>Trypanosomatidae</taxon>
        <taxon>Strigomonadinae</taxon>
        <taxon>Angomonas</taxon>
    </lineage>
</organism>
<dbReference type="InterPro" id="IPR027417">
    <property type="entry name" value="P-loop_NTPase"/>
</dbReference>
<dbReference type="PRINTS" id="PR00328">
    <property type="entry name" value="SAR1GTPBP"/>
</dbReference>
<evidence type="ECO:0000313" key="6">
    <source>
        <dbReference type="EMBL" id="CAD2214165.1"/>
    </source>
</evidence>
<keyword evidence="4" id="KW-0479">Metal-binding</keyword>
<dbReference type="GO" id="GO:0046872">
    <property type="term" value="F:metal ion binding"/>
    <property type="evidence" value="ECO:0007669"/>
    <property type="project" value="UniProtKB-KW"/>
</dbReference>
<feature type="binding site" evidence="3">
    <location>
        <position position="130"/>
    </location>
    <ligand>
        <name>GTP</name>
        <dbReference type="ChEBI" id="CHEBI:37565"/>
    </ligand>
</feature>
<dbReference type="GO" id="GO:0005525">
    <property type="term" value="F:GTP binding"/>
    <property type="evidence" value="ECO:0007669"/>
    <property type="project" value="UniProtKB-KW"/>
</dbReference>
<dbReference type="NCBIfam" id="TIGR00231">
    <property type="entry name" value="small_GTP"/>
    <property type="match status" value="1"/>
</dbReference>
<dbReference type="AlphaFoldDB" id="S9VVP5"/>
<dbReference type="EMBL" id="LR877147">
    <property type="protein sequence ID" value="CAD2214165.1"/>
    <property type="molecule type" value="Genomic_DNA"/>
</dbReference>
<dbReference type="SMART" id="SM00177">
    <property type="entry name" value="ARF"/>
    <property type="match status" value="1"/>
</dbReference>
<comment type="similarity">
    <text evidence="5">Belongs to the small GTPase superfamily. Arf family.</text>
</comment>
<dbReference type="InterPro" id="IPR006689">
    <property type="entry name" value="Small_GTPase_ARF/SAR"/>
</dbReference>
<dbReference type="Proteomes" id="UP000515908">
    <property type="component" value="Chromosome 03"/>
</dbReference>
<keyword evidence="6" id="KW-0808">Transferase</keyword>
<dbReference type="SMART" id="SM00178">
    <property type="entry name" value="SAR"/>
    <property type="match status" value="1"/>
</dbReference>
<feature type="binding site" evidence="3">
    <location>
        <begin position="84"/>
        <end position="91"/>
    </location>
    <ligand>
        <name>GTP</name>
        <dbReference type="ChEBI" id="CHEBI:37565"/>
    </ligand>
</feature>
<dbReference type="InterPro" id="IPR051995">
    <property type="entry name" value="Ciliary_GTPase"/>
</dbReference>
<feature type="binding site" evidence="3">
    <location>
        <begin position="187"/>
        <end position="190"/>
    </location>
    <ligand>
        <name>GTP</name>
        <dbReference type="ChEBI" id="CHEBI:37565"/>
    </ligand>
</feature>
<feature type="binding site" evidence="4">
    <location>
        <position position="108"/>
    </location>
    <ligand>
        <name>Mg(2+)</name>
        <dbReference type="ChEBI" id="CHEBI:18420"/>
    </ligand>
</feature>
<dbReference type="Pfam" id="PF00025">
    <property type="entry name" value="Arf"/>
    <property type="match status" value="1"/>
</dbReference>
<keyword evidence="7" id="KW-1185">Reference proteome</keyword>
<dbReference type="GO" id="GO:0016301">
    <property type="term" value="F:kinase activity"/>
    <property type="evidence" value="ECO:0007669"/>
    <property type="project" value="UniProtKB-KW"/>
</dbReference>
<keyword evidence="1 3" id="KW-0547">Nucleotide-binding</keyword>
<dbReference type="VEuPathDB" id="TriTrypDB:ADEAN_000160900"/>
<dbReference type="FunFam" id="3.40.50.300:FF:002851">
    <property type="entry name" value="ADP-ribosylation factor-like protein"/>
    <property type="match status" value="1"/>
</dbReference>
<dbReference type="GO" id="GO:0003924">
    <property type="term" value="F:GTPase activity"/>
    <property type="evidence" value="ECO:0007669"/>
    <property type="project" value="InterPro"/>
</dbReference>
<dbReference type="OrthoDB" id="14717at2759"/>
<dbReference type="CDD" id="cd22981">
    <property type="entry name" value="DD_TbAK-like"/>
    <property type="match status" value="1"/>
</dbReference>
<evidence type="ECO:0000256" key="1">
    <source>
        <dbReference type="ARBA" id="ARBA00022741"/>
    </source>
</evidence>
<protein>
    <submittedName>
        <fullName evidence="6">ADP-ribosylation factor family/50S ribosome-binding GTPase/Signal recognition particle receptor beta subunit/Ras of Complex, Roc, domain of DAPkinase/Ras family, putative</fullName>
    </submittedName>
</protein>
<dbReference type="Gene3D" id="1.20.890.10">
    <property type="entry name" value="cAMP-dependent protein kinase regulatory subunit, dimerization-anchoring domain"/>
    <property type="match status" value="1"/>
</dbReference>
<name>S9VVP5_9TRYP</name>
<reference evidence="6 7" key="1">
    <citation type="submission" date="2020-08" db="EMBL/GenBank/DDBJ databases">
        <authorList>
            <person name="Newling K."/>
            <person name="Davey J."/>
            <person name="Forrester S."/>
        </authorList>
    </citation>
    <scope>NUCLEOTIDE SEQUENCE [LARGE SCALE GENOMIC DNA]</scope>
    <source>
        <strain evidence="7">Crithidia deanei Carvalho (ATCC PRA-265)</strain>
    </source>
</reference>
<dbReference type="SUPFAM" id="SSF47391">
    <property type="entry name" value="Dimerization-anchoring domain of cAMP-dependent PK regulatory subunit"/>
    <property type="match status" value="1"/>
</dbReference>
<evidence type="ECO:0000256" key="5">
    <source>
        <dbReference type="RuleBase" id="RU003925"/>
    </source>
</evidence>
<feature type="binding site" evidence="4">
    <location>
        <position position="91"/>
    </location>
    <ligand>
        <name>Mg(2+)</name>
        <dbReference type="ChEBI" id="CHEBI:18420"/>
    </ligand>
</feature>
<dbReference type="PANTHER" id="PTHR46090">
    <property type="entry name" value="ADP-RIBOSYLATION FACTOR-LIKE PROTEIN 13B"/>
    <property type="match status" value="1"/>
</dbReference>
<keyword evidence="6" id="KW-0675">Receptor</keyword>
<gene>
    <name evidence="6" type="ORF">ADEAN_000160900</name>
</gene>
<keyword evidence="4" id="KW-0460">Magnesium</keyword>
<proteinExistence type="inferred from homology"/>
<dbReference type="SUPFAM" id="SSF52540">
    <property type="entry name" value="P-loop containing nucleoside triphosphate hydrolases"/>
    <property type="match status" value="1"/>
</dbReference>
<evidence type="ECO:0000256" key="4">
    <source>
        <dbReference type="PIRSR" id="PIRSR606689-2"/>
    </source>
</evidence>
<dbReference type="Gene3D" id="3.40.50.300">
    <property type="entry name" value="P-loop containing nucleotide triphosphate hydrolases"/>
    <property type="match status" value="1"/>
</dbReference>
<evidence type="ECO:0000313" key="7">
    <source>
        <dbReference type="Proteomes" id="UP000515908"/>
    </source>
</evidence>
<dbReference type="InterPro" id="IPR005225">
    <property type="entry name" value="Small_GTP-bd"/>
</dbReference>
<evidence type="ECO:0000256" key="3">
    <source>
        <dbReference type="PIRSR" id="PIRSR606689-1"/>
    </source>
</evidence>
<accession>S9VVP5</accession>
<keyword evidence="2 3" id="KW-0342">GTP-binding</keyword>